<dbReference type="GO" id="GO:0051213">
    <property type="term" value="F:dioxygenase activity"/>
    <property type="evidence" value="ECO:0007669"/>
    <property type="project" value="UniProtKB-KW"/>
</dbReference>
<dbReference type="InterPro" id="IPR004360">
    <property type="entry name" value="Glyas_Fos-R_dOase_dom"/>
</dbReference>
<dbReference type="Proteomes" id="UP000585272">
    <property type="component" value="Unassembled WGS sequence"/>
</dbReference>
<keyword evidence="2" id="KW-0456">Lyase</keyword>
<gene>
    <name evidence="2" type="ORF">BDZ31_002255</name>
</gene>
<evidence type="ECO:0000313" key="2">
    <source>
        <dbReference type="EMBL" id="MBB4662669.1"/>
    </source>
</evidence>
<dbReference type="RefSeq" id="WP_221242988.1">
    <property type="nucleotide sequence ID" value="NZ_JACHNU010000002.1"/>
</dbReference>
<feature type="domain" description="VOC" evidence="1">
    <location>
        <begin position="16"/>
        <end position="142"/>
    </location>
</feature>
<organism evidence="2 3">
    <name type="scientific">Conexibacter arvalis</name>
    <dbReference type="NCBI Taxonomy" id="912552"/>
    <lineage>
        <taxon>Bacteria</taxon>
        <taxon>Bacillati</taxon>
        <taxon>Actinomycetota</taxon>
        <taxon>Thermoleophilia</taxon>
        <taxon>Solirubrobacterales</taxon>
        <taxon>Conexibacteraceae</taxon>
        <taxon>Conexibacter</taxon>
    </lineage>
</organism>
<dbReference type="GO" id="GO:0016829">
    <property type="term" value="F:lyase activity"/>
    <property type="evidence" value="ECO:0007669"/>
    <property type="project" value="UniProtKB-KW"/>
</dbReference>
<reference evidence="2 3" key="1">
    <citation type="submission" date="2020-08" db="EMBL/GenBank/DDBJ databases">
        <title>Genomic Encyclopedia of Archaeal and Bacterial Type Strains, Phase II (KMG-II): from individual species to whole genera.</title>
        <authorList>
            <person name="Goeker M."/>
        </authorList>
    </citation>
    <scope>NUCLEOTIDE SEQUENCE [LARGE SCALE GENOMIC DNA]</scope>
    <source>
        <strain evidence="2 3">DSM 23288</strain>
    </source>
</reference>
<dbReference type="PANTHER" id="PTHR36110:SF4">
    <property type="entry name" value="RING-CLEAVING DIOXYGENASE MHQA-RELATED"/>
    <property type="match status" value="1"/>
</dbReference>
<dbReference type="InterPro" id="IPR029068">
    <property type="entry name" value="Glyas_Bleomycin-R_OHBP_Dase"/>
</dbReference>
<dbReference type="PANTHER" id="PTHR36110">
    <property type="entry name" value="RING-CLEAVING DIOXYGENASE MHQE-RELATED"/>
    <property type="match status" value="1"/>
</dbReference>
<evidence type="ECO:0000259" key="1">
    <source>
        <dbReference type="PROSITE" id="PS51819"/>
    </source>
</evidence>
<name>A0A840ICS3_9ACTN</name>
<dbReference type="EMBL" id="JACHNU010000002">
    <property type="protein sequence ID" value="MBB4662669.1"/>
    <property type="molecule type" value="Genomic_DNA"/>
</dbReference>
<proteinExistence type="predicted"/>
<dbReference type="Pfam" id="PF00903">
    <property type="entry name" value="Glyoxalase"/>
    <property type="match status" value="1"/>
</dbReference>
<keyword evidence="2" id="KW-0560">Oxidoreductase</keyword>
<sequence length="150" mass="16571">MSVESPNEPRRMRLTGLHHVTAICRDLDRTTGFYRDVLGLALVEQGVNDDDPSTRHFWFGDANGAPGTLITFMEYPQLPDGVIGAGSVHHVAFAVESADEQLAWRDYLRDQGVECTDVFDRGAFRSIYVRDPDGNIVEIATRGPGFSTDG</sequence>
<dbReference type="PROSITE" id="PS51819">
    <property type="entry name" value="VOC"/>
    <property type="match status" value="1"/>
</dbReference>
<dbReference type="InterPro" id="IPR052537">
    <property type="entry name" value="Extradiol_RC_dioxygenase"/>
</dbReference>
<dbReference type="Gene3D" id="3.10.180.10">
    <property type="entry name" value="2,3-Dihydroxybiphenyl 1,2-Dioxygenase, domain 1"/>
    <property type="match status" value="1"/>
</dbReference>
<keyword evidence="3" id="KW-1185">Reference proteome</keyword>
<keyword evidence="2" id="KW-0223">Dioxygenase</keyword>
<comment type="caution">
    <text evidence="2">The sequence shown here is derived from an EMBL/GenBank/DDBJ whole genome shotgun (WGS) entry which is preliminary data.</text>
</comment>
<accession>A0A840ICS3</accession>
<dbReference type="AlphaFoldDB" id="A0A840ICS3"/>
<protein>
    <submittedName>
        <fullName evidence="2">Catechol 2,3-dioxygenase-like lactoylglutathione lyase family enzyme</fullName>
    </submittedName>
</protein>
<evidence type="ECO:0000313" key="3">
    <source>
        <dbReference type="Proteomes" id="UP000585272"/>
    </source>
</evidence>
<dbReference type="SUPFAM" id="SSF54593">
    <property type="entry name" value="Glyoxalase/Bleomycin resistance protein/Dihydroxybiphenyl dioxygenase"/>
    <property type="match status" value="1"/>
</dbReference>
<dbReference type="InterPro" id="IPR037523">
    <property type="entry name" value="VOC_core"/>
</dbReference>